<comment type="similarity">
    <text evidence="5">Belongs to the dTDP-4-dehydrorhamnose 3,5-epimerase family.</text>
</comment>
<comment type="function">
    <text evidence="2 5">Catalyzes the epimerization of the C3' and C5'positions of dTDP-6-deoxy-D-xylo-4-hexulose, forming dTDP-6-deoxy-L-lyxo-4-hexulose.</text>
</comment>
<dbReference type="PANTHER" id="PTHR21047">
    <property type="entry name" value="DTDP-6-DEOXY-D-GLUCOSE-3,5 EPIMERASE"/>
    <property type="match status" value="1"/>
</dbReference>
<dbReference type="SUPFAM" id="SSF51182">
    <property type="entry name" value="RmlC-like cupins"/>
    <property type="match status" value="1"/>
</dbReference>
<dbReference type="EC" id="5.1.3.13" evidence="3 5"/>
<comment type="subunit">
    <text evidence="5">Homodimer.</text>
</comment>
<evidence type="ECO:0000313" key="6">
    <source>
        <dbReference type="EMBL" id="MCX2979907.1"/>
    </source>
</evidence>
<evidence type="ECO:0000256" key="4">
    <source>
        <dbReference type="ARBA" id="ARBA00019595"/>
    </source>
</evidence>
<comment type="pathway">
    <text evidence="5">Carbohydrate biosynthesis; dTDP-L-rhamnose biosynthesis.</text>
</comment>
<accession>A0ABT3TEQ4</accession>
<dbReference type="InterPro" id="IPR014710">
    <property type="entry name" value="RmlC-like_jellyroll"/>
</dbReference>
<evidence type="ECO:0000256" key="1">
    <source>
        <dbReference type="ARBA" id="ARBA00001298"/>
    </source>
</evidence>
<comment type="catalytic activity">
    <reaction evidence="1 5">
        <text>dTDP-4-dehydro-6-deoxy-alpha-D-glucose = dTDP-4-dehydro-beta-L-rhamnose</text>
        <dbReference type="Rhea" id="RHEA:16969"/>
        <dbReference type="ChEBI" id="CHEBI:57649"/>
        <dbReference type="ChEBI" id="CHEBI:62830"/>
        <dbReference type="EC" id="5.1.3.13"/>
    </reaction>
</comment>
<dbReference type="Proteomes" id="UP001143362">
    <property type="component" value="Unassembled WGS sequence"/>
</dbReference>
<dbReference type="InterPro" id="IPR011051">
    <property type="entry name" value="RmlC_Cupin_sf"/>
</dbReference>
<dbReference type="RefSeq" id="WP_279243892.1">
    <property type="nucleotide sequence ID" value="NZ_SHNN01000001.1"/>
</dbReference>
<dbReference type="Gene3D" id="2.60.120.10">
    <property type="entry name" value="Jelly Rolls"/>
    <property type="match status" value="1"/>
</dbReference>
<dbReference type="EMBL" id="SHNN01000001">
    <property type="protein sequence ID" value="MCX2979907.1"/>
    <property type="molecule type" value="Genomic_DNA"/>
</dbReference>
<evidence type="ECO:0000256" key="5">
    <source>
        <dbReference type="RuleBase" id="RU364069"/>
    </source>
</evidence>
<name>A0ABT3TEQ4_9GAMM</name>
<proteinExistence type="inferred from homology"/>
<keyword evidence="7" id="KW-1185">Reference proteome</keyword>
<evidence type="ECO:0000313" key="7">
    <source>
        <dbReference type="Proteomes" id="UP001143362"/>
    </source>
</evidence>
<reference evidence="6" key="1">
    <citation type="submission" date="2019-02" db="EMBL/GenBank/DDBJ databases">
        <authorList>
            <person name="Li S.-H."/>
        </authorList>
    </citation>
    <scope>NUCLEOTIDE SEQUENCE</scope>
    <source>
        <strain evidence="6">IMCC14734</strain>
    </source>
</reference>
<dbReference type="GO" id="GO:0008830">
    <property type="term" value="F:dTDP-4-dehydrorhamnose 3,5-epimerase activity"/>
    <property type="evidence" value="ECO:0007669"/>
    <property type="project" value="UniProtKB-EC"/>
</dbReference>
<comment type="caution">
    <text evidence="6">The sequence shown here is derived from an EMBL/GenBank/DDBJ whole genome shotgun (WGS) entry which is preliminary data.</text>
</comment>
<gene>
    <name evidence="6" type="primary">rfbC</name>
    <name evidence="6" type="ORF">EYC98_03410</name>
</gene>
<dbReference type="CDD" id="cd00438">
    <property type="entry name" value="cupin_RmlC"/>
    <property type="match status" value="1"/>
</dbReference>
<organism evidence="6 7">
    <name type="scientific">Candidatus Litorirhabdus singularis</name>
    <dbReference type="NCBI Taxonomy" id="2518993"/>
    <lineage>
        <taxon>Bacteria</taxon>
        <taxon>Pseudomonadati</taxon>
        <taxon>Pseudomonadota</taxon>
        <taxon>Gammaproteobacteria</taxon>
        <taxon>Cellvibrionales</taxon>
        <taxon>Halieaceae</taxon>
        <taxon>Candidatus Litorirhabdus</taxon>
    </lineage>
</organism>
<dbReference type="InterPro" id="IPR000888">
    <property type="entry name" value="RmlC-like"/>
</dbReference>
<evidence type="ECO:0000256" key="2">
    <source>
        <dbReference type="ARBA" id="ARBA00001997"/>
    </source>
</evidence>
<dbReference type="PANTHER" id="PTHR21047:SF2">
    <property type="entry name" value="THYMIDINE DIPHOSPHO-4-KETO-RHAMNOSE 3,5-EPIMERASE"/>
    <property type="match status" value="1"/>
</dbReference>
<dbReference type="NCBIfam" id="TIGR01221">
    <property type="entry name" value="rmlC"/>
    <property type="match status" value="1"/>
</dbReference>
<protein>
    <recommendedName>
        <fullName evidence="4 5">dTDP-4-dehydrorhamnose 3,5-epimerase</fullName>
        <ecNumber evidence="3 5">5.1.3.13</ecNumber>
    </recommendedName>
    <alternativeName>
        <fullName evidence="5">Thymidine diphospho-4-keto-rhamnose 3,5-epimerase</fullName>
    </alternativeName>
</protein>
<sequence length="182" mass="20850">MIFEQTPLADVIVVRPRVFGDERGFFMESWNQQTCAEAGYDWTFVQDNQSRSSQGILRGMHFQTEQSQGKLVRVTQGRVFDAVVDLRRSSPSFGQWFGIELNATEHTMLYMPPGCAHGFYVQSESADFLYKTTDYYHPQSEVCLAWDDPSVGIEWPLVEDQPPQVSAKDATGLSWEQLPYYD</sequence>
<keyword evidence="5 6" id="KW-0413">Isomerase</keyword>
<dbReference type="Pfam" id="PF00908">
    <property type="entry name" value="dTDP_sugar_isom"/>
    <property type="match status" value="1"/>
</dbReference>
<evidence type="ECO:0000256" key="3">
    <source>
        <dbReference type="ARBA" id="ARBA00012098"/>
    </source>
</evidence>